<reference evidence="2 3" key="1">
    <citation type="submission" date="2020-08" db="EMBL/GenBank/DDBJ databases">
        <title>Genomic Encyclopedia of Type Strains, Phase IV (KMG-IV): sequencing the most valuable type-strain genomes for metagenomic binning, comparative biology and taxonomic classification.</title>
        <authorList>
            <person name="Goeker M."/>
        </authorList>
    </citation>
    <scope>NUCLEOTIDE SEQUENCE [LARGE SCALE GENOMIC DNA]</scope>
    <source>
        <strain evidence="2 3">DSM 17976</strain>
    </source>
</reference>
<comment type="caution">
    <text evidence="2">The sequence shown here is derived from an EMBL/GenBank/DDBJ whole genome shotgun (WGS) entry which is preliminary data.</text>
</comment>
<organism evidence="2 3">
    <name type="scientific">Runella defluvii</name>
    <dbReference type="NCBI Taxonomy" id="370973"/>
    <lineage>
        <taxon>Bacteria</taxon>
        <taxon>Pseudomonadati</taxon>
        <taxon>Bacteroidota</taxon>
        <taxon>Cytophagia</taxon>
        <taxon>Cytophagales</taxon>
        <taxon>Spirosomataceae</taxon>
        <taxon>Runella</taxon>
    </lineage>
</organism>
<feature type="transmembrane region" description="Helical" evidence="1">
    <location>
        <begin position="87"/>
        <end position="106"/>
    </location>
</feature>
<evidence type="ECO:0000313" key="2">
    <source>
        <dbReference type="EMBL" id="MBB3840751.1"/>
    </source>
</evidence>
<dbReference type="EMBL" id="JACIBY010000012">
    <property type="protein sequence ID" value="MBB3840751.1"/>
    <property type="molecule type" value="Genomic_DNA"/>
</dbReference>
<keyword evidence="1" id="KW-0812">Transmembrane</keyword>
<evidence type="ECO:0000313" key="3">
    <source>
        <dbReference type="Proteomes" id="UP000541352"/>
    </source>
</evidence>
<accession>A0A7W6ESS0</accession>
<dbReference type="RefSeq" id="WP_183977926.1">
    <property type="nucleotide sequence ID" value="NZ_JACIBY010000012.1"/>
</dbReference>
<keyword evidence="1" id="KW-1133">Transmembrane helix</keyword>
<dbReference type="Proteomes" id="UP000541352">
    <property type="component" value="Unassembled WGS sequence"/>
</dbReference>
<dbReference type="AlphaFoldDB" id="A0A7W6ESS0"/>
<name>A0A7W6ESS0_9BACT</name>
<protein>
    <submittedName>
        <fullName evidence="2">Cobalamin biosynthesis Mg chelatase CobN</fullName>
    </submittedName>
</protein>
<keyword evidence="3" id="KW-1185">Reference proteome</keyword>
<sequence length="109" mass="11794">MTLEAALKQQGIDPNSISPTTKAQLENVLLQKGQEILLIVIQILINSSKKPLTTRQDEATAMAAIQAAEVEAEAKADSEAKKKKRNVFIIVGISLVVVAGVVVYIVRNR</sequence>
<proteinExistence type="predicted"/>
<keyword evidence="1" id="KW-0472">Membrane</keyword>
<gene>
    <name evidence="2" type="ORF">FHS57_004771</name>
</gene>
<evidence type="ECO:0000256" key="1">
    <source>
        <dbReference type="SAM" id="Phobius"/>
    </source>
</evidence>